<keyword evidence="1" id="KW-0812">Transmembrane</keyword>
<gene>
    <name evidence="2" type="ORF">GH984_08715</name>
</gene>
<feature type="transmembrane region" description="Helical" evidence="1">
    <location>
        <begin position="347"/>
        <end position="367"/>
    </location>
</feature>
<evidence type="ECO:0008006" key="4">
    <source>
        <dbReference type="Google" id="ProtNLM"/>
    </source>
</evidence>
<feature type="transmembrane region" description="Helical" evidence="1">
    <location>
        <begin position="12"/>
        <end position="34"/>
    </location>
</feature>
<evidence type="ECO:0000313" key="2">
    <source>
        <dbReference type="EMBL" id="MRH78787.1"/>
    </source>
</evidence>
<organism evidence="2 3">
    <name type="scientific">Spiribacter salilacus</name>
    <dbReference type="NCBI Taxonomy" id="2664894"/>
    <lineage>
        <taxon>Bacteria</taxon>
        <taxon>Pseudomonadati</taxon>
        <taxon>Pseudomonadota</taxon>
        <taxon>Gammaproteobacteria</taxon>
        <taxon>Chromatiales</taxon>
        <taxon>Ectothiorhodospiraceae</taxon>
        <taxon>Spiribacter</taxon>
    </lineage>
</organism>
<dbReference type="EMBL" id="WJPP01000004">
    <property type="protein sequence ID" value="MRH78787.1"/>
    <property type="molecule type" value="Genomic_DNA"/>
</dbReference>
<protein>
    <recommendedName>
        <fullName evidence="4">Mechanosensitive ion channel protein MscS</fullName>
    </recommendedName>
</protein>
<comment type="caution">
    <text evidence="2">The sequence shown here is derived from an EMBL/GenBank/DDBJ whole genome shotgun (WGS) entry which is preliminary data.</text>
</comment>
<feature type="transmembrane region" description="Helical" evidence="1">
    <location>
        <begin position="130"/>
        <end position="147"/>
    </location>
</feature>
<sequence>MASDRVTLRYFWPLFWVVLLMVFAPLFGVWVAGGDPSVFVRFPPRPLSAAPGSFTPWIFAIYLAAILAVLGPFIVKVFQSTLQRSAQQGISQHRLGSYPWWGWAGLGLLIISWVIAWVPIAGLEEARRLSFTPLWVGYTVAVSAWVQRRGGRVMMIEEPWRFLALFPASALFWYLFEFLNQFTGNWIYEGTGVGTHEAVQWFLRSALPFSTVLPAVLVTRDWLATWPAVSGGLDRFAPINPKHPQRFAFIALLLSVAGLIAVAIWPDALYSFLWSAPPLLMVALQALNGQRHLFMPVAQGDWRDPWLTVVAALFCGLCWELWNVFSLARWTYHIPHAQVLHLFEMPLLGYAGYLPFGITCAVAAQLLTGMDPRARHWGGTHDNTK</sequence>
<accession>A0A6N7QWT5</accession>
<name>A0A6N7QWT5_9GAMM</name>
<dbReference type="AlphaFoldDB" id="A0A6N7QWT5"/>
<evidence type="ECO:0000256" key="1">
    <source>
        <dbReference type="SAM" id="Phobius"/>
    </source>
</evidence>
<keyword evidence="3" id="KW-1185">Reference proteome</keyword>
<feature type="transmembrane region" description="Helical" evidence="1">
    <location>
        <begin position="98"/>
        <end position="118"/>
    </location>
</feature>
<dbReference type="Proteomes" id="UP000433788">
    <property type="component" value="Unassembled WGS sequence"/>
</dbReference>
<keyword evidence="1" id="KW-0472">Membrane</keyword>
<reference evidence="2 3" key="1">
    <citation type="submission" date="2019-11" db="EMBL/GenBank/DDBJ databases">
        <authorList>
            <person name="Zhang X.Y."/>
        </authorList>
    </citation>
    <scope>NUCLEOTIDE SEQUENCE [LARGE SCALE GENOMIC DNA]</scope>
    <source>
        <strain evidence="2 3">C176</strain>
    </source>
</reference>
<feature type="transmembrane region" description="Helical" evidence="1">
    <location>
        <begin position="247"/>
        <end position="265"/>
    </location>
</feature>
<proteinExistence type="predicted"/>
<keyword evidence="1" id="KW-1133">Transmembrane helix</keyword>
<feature type="transmembrane region" description="Helical" evidence="1">
    <location>
        <begin position="307"/>
        <end position="327"/>
    </location>
</feature>
<dbReference type="RefSeq" id="WP_153719813.1">
    <property type="nucleotide sequence ID" value="NZ_WJPP01000004.1"/>
</dbReference>
<feature type="transmembrane region" description="Helical" evidence="1">
    <location>
        <begin position="54"/>
        <end position="78"/>
    </location>
</feature>
<evidence type="ECO:0000313" key="3">
    <source>
        <dbReference type="Proteomes" id="UP000433788"/>
    </source>
</evidence>